<dbReference type="InterPro" id="IPR036390">
    <property type="entry name" value="WH_DNA-bd_sf"/>
</dbReference>
<evidence type="ECO:0000313" key="4">
    <source>
        <dbReference type="EMBL" id="PND02152.1"/>
    </source>
</evidence>
<dbReference type="SMART" id="SM00347">
    <property type="entry name" value="HTH_MARR"/>
    <property type="match status" value="1"/>
</dbReference>
<feature type="domain" description="N-acetyltransferase" evidence="3">
    <location>
        <begin position="176"/>
        <end position="317"/>
    </location>
</feature>
<reference evidence="4 5" key="1">
    <citation type="journal article" date="2017" name="BMC Genomics">
        <title>Genome sequencing of 39 Akkermansia muciniphila isolates reveals its population structure, genomic and functional diverisity, and global distribution in mammalian gut microbiotas.</title>
        <authorList>
            <person name="Guo X."/>
            <person name="Li S."/>
            <person name="Zhang J."/>
            <person name="Wu F."/>
            <person name="Li X."/>
            <person name="Wu D."/>
            <person name="Zhang M."/>
            <person name="Ou Z."/>
            <person name="Jie Z."/>
            <person name="Yan Q."/>
            <person name="Li P."/>
            <person name="Yi J."/>
            <person name="Peng Y."/>
        </authorList>
    </citation>
    <scope>NUCLEOTIDE SEQUENCE [LARGE SCALE GENOMIC DNA]</scope>
    <source>
        <strain evidence="4 5">GP28</strain>
    </source>
</reference>
<dbReference type="InterPro" id="IPR050769">
    <property type="entry name" value="NAT_camello-type"/>
</dbReference>
<evidence type="ECO:0000259" key="3">
    <source>
        <dbReference type="PROSITE" id="PS51186"/>
    </source>
</evidence>
<dbReference type="PROSITE" id="PS50995">
    <property type="entry name" value="HTH_MARR_2"/>
    <property type="match status" value="1"/>
</dbReference>
<proteinExistence type="predicted"/>
<dbReference type="Pfam" id="PF00583">
    <property type="entry name" value="Acetyltransf_1"/>
    <property type="match status" value="1"/>
</dbReference>
<sequence length="318" mass="36406">MDFFDRTGKIAIGSRLRMLTDAVTSDASQIYELYGIDIKPKWFPLLFVLADGKEKTITGIAKEIGHSHPSVSNIVGEMTARGLVKSLEDQKDKRRTVIALSPHGKRVAAMLTELCKDVEVAVEDISKETRHDLWRAIGEWEDRLAEKSLLQRVKEARKMREREHIRVVPYEPCYKNTFKSLNVQWITKHWKIEPHDLDYLDHPQEYIINKGGFIFVALYRGKPVGVCALCKMNDPVYDYELAKLAVHPHAQGKGIGEILCHAAIDKAKDMKAKILFLESNTLLKPAIYTYKKLGFKELAENHPAYERGNIQMELKITY</sequence>
<dbReference type="GO" id="GO:0003700">
    <property type="term" value="F:DNA-binding transcription factor activity"/>
    <property type="evidence" value="ECO:0007669"/>
    <property type="project" value="InterPro"/>
</dbReference>
<dbReference type="CDD" id="cd04301">
    <property type="entry name" value="NAT_SF"/>
    <property type="match status" value="1"/>
</dbReference>
<dbReference type="Pfam" id="PF12802">
    <property type="entry name" value="MarR_2"/>
    <property type="match status" value="1"/>
</dbReference>
<dbReference type="Gene3D" id="1.10.10.10">
    <property type="entry name" value="Winged helix-like DNA-binding domain superfamily/Winged helix DNA-binding domain"/>
    <property type="match status" value="1"/>
</dbReference>
<organism evidence="4 5">
    <name type="scientific">Akkermansia muciniphila</name>
    <dbReference type="NCBI Taxonomy" id="239935"/>
    <lineage>
        <taxon>Bacteria</taxon>
        <taxon>Pseudomonadati</taxon>
        <taxon>Verrucomicrobiota</taxon>
        <taxon>Verrucomicrobiia</taxon>
        <taxon>Verrucomicrobiales</taxon>
        <taxon>Akkermansiaceae</taxon>
        <taxon>Akkermansia</taxon>
    </lineage>
</organism>
<evidence type="ECO:0000313" key="5">
    <source>
        <dbReference type="Proteomes" id="UP000236075"/>
    </source>
</evidence>
<comment type="caution">
    <text evidence="4">The sequence shown here is derived from an EMBL/GenBank/DDBJ whole genome shotgun (WGS) entry which is preliminary data.</text>
</comment>
<accession>A0AAX0WKK4</accession>
<feature type="domain" description="HTH marR-type" evidence="2">
    <location>
        <begin position="9"/>
        <end position="155"/>
    </location>
</feature>
<keyword evidence="1" id="KW-0808">Transferase</keyword>
<dbReference type="InterPro" id="IPR036388">
    <property type="entry name" value="WH-like_DNA-bd_sf"/>
</dbReference>
<dbReference type="RefSeq" id="WP_102748257.1">
    <property type="nucleotide sequence ID" value="NZ_PJLB01000008.1"/>
</dbReference>
<evidence type="ECO:0000256" key="1">
    <source>
        <dbReference type="ARBA" id="ARBA00022679"/>
    </source>
</evidence>
<dbReference type="EMBL" id="PJLB01000008">
    <property type="protein sequence ID" value="PND02152.1"/>
    <property type="molecule type" value="Genomic_DNA"/>
</dbReference>
<dbReference type="AlphaFoldDB" id="A0AAX0WKK4"/>
<protein>
    <submittedName>
        <fullName evidence="4">MarR family transcriptional regulator</fullName>
    </submittedName>
</protein>
<dbReference type="InterPro" id="IPR000182">
    <property type="entry name" value="GNAT_dom"/>
</dbReference>
<dbReference type="PANTHER" id="PTHR13947">
    <property type="entry name" value="GNAT FAMILY N-ACETYLTRANSFERASE"/>
    <property type="match status" value="1"/>
</dbReference>
<dbReference type="PROSITE" id="PS51186">
    <property type="entry name" value="GNAT"/>
    <property type="match status" value="1"/>
</dbReference>
<dbReference type="InterPro" id="IPR016181">
    <property type="entry name" value="Acyl_CoA_acyltransferase"/>
</dbReference>
<name>A0AAX0WKK4_9BACT</name>
<dbReference type="Gene3D" id="3.40.630.30">
    <property type="match status" value="1"/>
</dbReference>
<dbReference type="Proteomes" id="UP000236075">
    <property type="component" value="Unassembled WGS sequence"/>
</dbReference>
<dbReference type="GO" id="GO:0008080">
    <property type="term" value="F:N-acetyltransferase activity"/>
    <property type="evidence" value="ECO:0007669"/>
    <property type="project" value="InterPro"/>
</dbReference>
<evidence type="ECO:0000259" key="2">
    <source>
        <dbReference type="PROSITE" id="PS50995"/>
    </source>
</evidence>
<dbReference type="SUPFAM" id="SSF46785">
    <property type="entry name" value="Winged helix' DNA-binding domain"/>
    <property type="match status" value="1"/>
</dbReference>
<gene>
    <name evidence="4" type="ORF">CXT95_05580</name>
</gene>
<dbReference type="InterPro" id="IPR000835">
    <property type="entry name" value="HTH_MarR-typ"/>
</dbReference>
<dbReference type="SUPFAM" id="SSF55729">
    <property type="entry name" value="Acyl-CoA N-acyltransferases (Nat)"/>
    <property type="match status" value="1"/>
</dbReference>
<dbReference type="PANTHER" id="PTHR13947:SF37">
    <property type="entry name" value="LD18367P"/>
    <property type="match status" value="1"/>
</dbReference>